<evidence type="ECO:0000256" key="1">
    <source>
        <dbReference type="ARBA" id="ARBA00023015"/>
    </source>
</evidence>
<organism evidence="6 7">
    <name type="scientific">Georgenia faecalis</name>
    <dbReference type="NCBI Taxonomy" id="2483799"/>
    <lineage>
        <taxon>Bacteria</taxon>
        <taxon>Bacillati</taxon>
        <taxon>Actinomycetota</taxon>
        <taxon>Actinomycetes</taxon>
        <taxon>Micrococcales</taxon>
        <taxon>Bogoriellaceae</taxon>
        <taxon>Georgenia</taxon>
    </lineage>
</organism>
<dbReference type="PROSITE" id="PS51078">
    <property type="entry name" value="ICLR_ED"/>
    <property type="match status" value="1"/>
</dbReference>
<dbReference type="SMART" id="SM00346">
    <property type="entry name" value="HTH_ICLR"/>
    <property type="match status" value="1"/>
</dbReference>
<dbReference type="Pfam" id="PF01614">
    <property type="entry name" value="IclR_C"/>
    <property type="match status" value="1"/>
</dbReference>
<dbReference type="PANTHER" id="PTHR30136">
    <property type="entry name" value="HELIX-TURN-HELIX TRANSCRIPTIONAL REGULATOR, ICLR FAMILY"/>
    <property type="match status" value="1"/>
</dbReference>
<sequence>MARTPGELLTVSRALRVLGAFTEAHPSRGVTELATELGLDKSQVHRMLATLTQHGYTVMDPETRRYTLGPALIPLGHRAERSPGLRHRLERHLEDLAAKTGESSVVCVPDGYRYRTVAACEGPGLVRYATTVGRSYPGHLGATGHAIFAFDPTVSPADLLRAKGHEPRAEAVAALRERHERVREDGYALSEGEYDERVMAISAPVLLDGSVFGSVSTLGPPEFMRRSADAIVSAVLAAAAEIGTGLRA</sequence>
<dbReference type="Proteomes" id="UP001595955">
    <property type="component" value="Unassembled WGS sequence"/>
</dbReference>
<proteinExistence type="predicted"/>
<dbReference type="Gene3D" id="3.30.450.40">
    <property type="match status" value="1"/>
</dbReference>
<dbReference type="InterPro" id="IPR005471">
    <property type="entry name" value="Tscrpt_reg_IclR_N"/>
</dbReference>
<keyword evidence="1" id="KW-0805">Transcription regulation</keyword>
<evidence type="ECO:0000256" key="3">
    <source>
        <dbReference type="ARBA" id="ARBA00023163"/>
    </source>
</evidence>
<dbReference type="InterPro" id="IPR036388">
    <property type="entry name" value="WH-like_DNA-bd_sf"/>
</dbReference>
<evidence type="ECO:0000313" key="6">
    <source>
        <dbReference type="EMBL" id="MFC4554941.1"/>
    </source>
</evidence>
<keyword evidence="2" id="KW-0238">DNA-binding</keyword>
<name>A0ABV9D857_9MICO</name>
<dbReference type="InterPro" id="IPR036390">
    <property type="entry name" value="WH_DNA-bd_sf"/>
</dbReference>
<protein>
    <submittedName>
        <fullName evidence="6">IclR family transcriptional regulator</fullName>
    </submittedName>
</protein>
<evidence type="ECO:0000256" key="2">
    <source>
        <dbReference type="ARBA" id="ARBA00023125"/>
    </source>
</evidence>
<gene>
    <name evidence="6" type="ORF">ACFO3F_06755</name>
</gene>
<evidence type="ECO:0000259" key="4">
    <source>
        <dbReference type="PROSITE" id="PS51077"/>
    </source>
</evidence>
<keyword evidence="3" id="KW-0804">Transcription</keyword>
<dbReference type="Gene3D" id="1.10.10.10">
    <property type="entry name" value="Winged helix-like DNA-binding domain superfamily/Winged helix DNA-binding domain"/>
    <property type="match status" value="1"/>
</dbReference>
<keyword evidence="7" id="KW-1185">Reference proteome</keyword>
<dbReference type="InterPro" id="IPR029016">
    <property type="entry name" value="GAF-like_dom_sf"/>
</dbReference>
<dbReference type="Pfam" id="PF09339">
    <property type="entry name" value="HTH_IclR"/>
    <property type="match status" value="1"/>
</dbReference>
<feature type="domain" description="HTH iclR-type" evidence="4">
    <location>
        <begin position="8"/>
        <end position="70"/>
    </location>
</feature>
<dbReference type="EMBL" id="JBHSGF010000004">
    <property type="protein sequence ID" value="MFC4554941.1"/>
    <property type="molecule type" value="Genomic_DNA"/>
</dbReference>
<comment type="caution">
    <text evidence="6">The sequence shown here is derived from an EMBL/GenBank/DDBJ whole genome shotgun (WGS) entry which is preliminary data.</text>
</comment>
<dbReference type="PROSITE" id="PS51077">
    <property type="entry name" value="HTH_ICLR"/>
    <property type="match status" value="1"/>
</dbReference>
<evidence type="ECO:0000259" key="5">
    <source>
        <dbReference type="PROSITE" id="PS51078"/>
    </source>
</evidence>
<dbReference type="InterPro" id="IPR014757">
    <property type="entry name" value="Tscrpt_reg_IclR_C"/>
</dbReference>
<dbReference type="SUPFAM" id="SSF46785">
    <property type="entry name" value="Winged helix' DNA-binding domain"/>
    <property type="match status" value="1"/>
</dbReference>
<dbReference type="InterPro" id="IPR050707">
    <property type="entry name" value="HTH_MetabolicPath_Reg"/>
</dbReference>
<accession>A0ABV9D857</accession>
<dbReference type="SUPFAM" id="SSF55781">
    <property type="entry name" value="GAF domain-like"/>
    <property type="match status" value="1"/>
</dbReference>
<feature type="domain" description="IclR-ED" evidence="5">
    <location>
        <begin position="71"/>
        <end position="248"/>
    </location>
</feature>
<reference evidence="7" key="1">
    <citation type="journal article" date="2019" name="Int. J. Syst. Evol. Microbiol.">
        <title>The Global Catalogue of Microorganisms (GCM) 10K type strain sequencing project: providing services to taxonomists for standard genome sequencing and annotation.</title>
        <authorList>
            <consortium name="The Broad Institute Genomics Platform"/>
            <consortium name="The Broad Institute Genome Sequencing Center for Infectious Disease"/>
            <person name="Wu L."/>
            <person name="Ma J."/>
        </authorList>
    </citation>
    <scope>NUCLEOTIDE SEQUENCE [LARGE SCALE GENOMIC DNA]</scope>
    <source>
        <strain evidence="7">JCM 3369</strain>
    </source>
</reference>
<dbReference type="PANTHER" id="PTHR30136:SF24">
    <property type="entry name" value="HTH-TYPE TRANSCRIPTIONAL REPRESSOR ALLR"/>
    <property type="match status" value="1"/>
</dbReference>
<dbReference type="RefSeq" id="WP_122823954.1">
    <property type="nucleotide sequence ID" value="NZ_CP033325.1"/>
</dbReference>
<evidence type="ECO:0000313" key="7">
    <source>
        <dbReference type="Proteomes" id="UP001595955"/>
    </source>
</evidence>